<keyword evidence="5" id="KW-0282">Flagellum</keyword>
<keyword evidence="3" id="KW-0812">Transmembrane</keyword>
<dbReference type="KEGG" id="gfe:Gferi_08825"/>
<gene>
    <name evidence="5" type="ORF">Gferi_08825</name>
</gene>
<dbReference type="Gene3D" id="3.30.1330.60">
    <property type="entry name" value="OmpA-like domain"/>
    <property type="match status" value="1"/>
</dbReference>
<dbReference type="SUPFAM" id="SSF103088">
    <property type="entry name" value="OmpA-like"/>
    <property type="match status" value="1"/>
</dbReference>
<accession>A0A1D8GFJ4</accession>
<keyword evidence="3" id="KW-1133">Transmembrane helix</keyword>
<dbReference type="InterPro" id="IPR050330">
    <property type="entry name" value="Bact_OuterMem_StrucFunc"/>
</dbReference>
<name>A0A1D8GFJ4_9FIRM</name>
<proteinExistence type="predicted"/>
<keyword evidence="6" id="KW-1185">Reference proteome</keyword>
<keyword evidence="5" id="KW-0966">Cell projection</keyword>
<dbReference type="PANTHER" id="PTHR30329">
    <property type="entry name" value="STATOR ELEMENT OF FLAGELLAR MOTOR COMPLEX"/>
    <property type="match status" value="1"/>
</dbReference>
<dbReference type="AlphaFoldDB" id="A0A1D8GFJ4"/>
<evidence type="ECO:0000256" key="1">
    <source>
        <dbReference type="PROSITE-ProRule" id="PRU00473"/>
    </source>
</evidence>
<dbReference type="PANTHER" id="PTHR30329:SF21">
    <property type="entry name" value="LIPOPROTEIN YIAD-RELATED"/>
    <property type="match status" value="1"/>
</dbReference>
<feature type="transmembrane region" description="Helical" evidence="3">
    <location>
        <begin position="21"/>
        <end position="41"/>
    </location>
</feature>
<evidence type="ECO:0000256" key="2">
    <source>
        <dbReference type="SAM" id="Coils"/>
    </source>
</evidence>
<dbReference type="InterPro" id="IPR036737">
    <property type="entry name" value="OmpA-like_sf"/>
</dbReference>
<reference evidence="5 6" key="1">
    <citation type="submission" date="2016-09" db="EMBL/GenBank/DDBJ databases">
        <title>Genomic analysis reveals versatility of anaerobic energy metabolism of Geosporobacter ferrireducens IRF9 of phylum Firmicutes.</title>
        <authorList>
            <person name="Kim S.-J."/>
        </authorList>
    </citation>
    <scope>NUCLEOTIDE SEQUENCE [LARGE SCALE GENOMIC DNA]</scope>
    <source>
        <strain evidence="5 6">IRF9</strain>
    </source>
</reference>
<organism evidence="5 6">
    <name type="scientific">Geosporobacter ferrireducens</name>
    <dbReference type="NCBI Taxonomy" id="1424294"/>
    <lineage>
        <taxon>Bacteria</taxon>
        <taxon>Bacillati</taxon>
        <taxon>Bacillota</taxon>
        <taxon>Clostridia</taxon>
        <taxon>Peptostreptococcales</taxon>
        <taxon>Thermotaleaceae</taxon>
        <taxon>Geosporobacter</taxon>
    </lineage>
</organism>
<feature type="domain" description="OmpA-like" evidence="4">
    <location>
        <begin position="163"/>
        <end position="293"/>
    </location>
</feature>
<protein>
    <submittedName>
        <fullName evidence="5">Flagellar motor protein MotB</fullName>
    </submittedName>
</protein>
<dbReference type="CDD" id="cd07185">
    <property type="entry name" value="OmpA_C-like"/>
    <property type="match status" value="1"/>
</dbReference>
<dbReference type="InterPro" id="IPR006665">
    <property type="entry name" value="OmpA-like"/>
</dbReference>
<keyword evidence="2" id="KW-0175">Coiled coil</keyword>
<evidence type="ECO:0000259" key="4">
    <source>
        <dbReference type="PROSITE" id="PS51123"/>
    </source>
</evidence>
<dbReference type="Pfam" id="PF00691">
    <property type="entry name" value="OmpA"/>
    <property type="match status" value="1"/>
</dbReference>
<dbReference type="RefSeq" id="WP_069975613.1">
    <property type="nucleotide sequence ID" value="NZ_CP017269.1"/>
</dbReference>
<dbReference type="Proteomes" id="UP000095743">
    <property type="component" value="Chromosome"/>
</dbReference>
<dbReference type="GO" id="GO:0016020">
    <property type="term" value="C:membrane"/>
    <property type="evidence" value="ECO:0007669"/>
    <property type="project" value="UniProtKB-UniRule"/>
</dbReference>
<sequence length="319" mass="35998">MKIRKRNFKRSNDEQNFWPSFTDMISTIALILFILMLLAYIQNIISGKNLEFAKKELMDTQLQLESSNAEISQADKKLRLLKDQLEEVMAEVEAGQIALTLSEEQIREQQEIIAESNRELGEVRAKLKGIAVLRLDVLKKVKASIEEELGATNRAGQELVSIADNGNIIINEGLVFEYNSYAIKAEGKELLKKLSEAFEKVLDDSDIRANIDAISIQGHTDDIGSAEYNRDLSSKRASTVVNYLMSSNPTIEKKYGFYFVASGYSKFRPIASGTSERARAQNRRIEISLILKDSNVQNVIEEYMQESSTILQYNVPSVP</sequence>
<dbReference type="STRING" id="1424294.Gferi_08825"/>
<dbReference type="EMBL" id="CP017269">
    <property type="protein sequence ID" value="AOT69673.1"/>
    <property type="molecule type" value="Genomic_DNA"/>
</dbReference>
<evidence type="ECO:0000313" key="5">
    <source>
        <dbReference type="EMBL" id="AOT69673.1"/>
    </source>
</evidence>
<keyword evidence="1 3" id="KW-0472">Membrane</keyword>
<evidence type="ECO:0000256" key="3">
    <source>
        <dbReference type="SAM" id="Phobius"/>
    </source>
</evidence>
<evidence type="ECO:0000313" key="6">
    <source>
        <dbReference type="Proteomes" id="UP000095743"/>
    </source>
</evidence>
<dbReference type="PROSITE" id="PS51123">
    <property type="entry name" value="OMPA_2"/>
    <property type="match status" value="1"/>
</dbReference>
<feature type="coiled-coil region" evidence="2">
    <location>
        <begin position="50"/>
        <end position="126"/>
    </location>
</feature>
<dbReference type="OrthoDB" id="9805566at2"/>
<keyword evidence="5" id="KW-0969">Cilium</keyword>